<protein>
    <submittedName>
        <fullName evidence="9">Serralysin</fullName>
    </submittedName>
</protein>
<dbReference type="InterPro" id="IPR001343">
    <property type="entry name" value="Hemolysn_Ca-bd"/>
</dbReference>
<sequence length="1339" mass="136141">MAASLMTSALTVDEFSGTATITFSLLTAATSSASFAYSLNGLMAYESSGSYGDFWGSDGTVTFAVGQDSQSITFSLNNDASVEPTESLYLWLSNANNLTLGNNQVLVSIVDNDRIVADWDGNSNLSGAEKAQLCVRDVAVDEKSRTATFDLVLDKATTGSFSVVYGTSDGTARAGEDFTAKTGSVTFAAGQTVQHVTVSLSDDLTSEGAEFFHLALQSTPGGSASNQVIIADAQGTALIGRNDVGAISTPTVTCSPIVVSEGEGYGEFTVQLSSPSLSTVAVDYNVGGLTAYESIGSSGDFCGYGGTLQFAAGVTTQTVRFELNAGQNSIEAMESLVLSLSNPSGATLGNTQVLGTIVDDDHGVGDTNGNGTLNSTEQAQLTIRDAVVDEGAGLITFDLVLDRATTEAFTVAYSTATLPGSASAGLDFTHAIGSVGFAAGQTVQHITVGISNDSTAEGHEFFNLTLGALGGSGAAQVQVVDAQGQGLIGANDANALSTPTLTCSALLIDESQGYGEFTLQLNAPSNTWGTIAVNYDVSGLRAYESIGDSGDFAGTSGVVNFAPGSTTQTVRFEINPGANVAEDMASLYLSLSNAGYSNTVNFANNRVLATIVDNDTVVGDTNASGILDANEKANLSVRDVVVDEKAGIATFDLVLDKATTDSFSVAYSTATAPGTAIAGVDFTAASGSVGFAAGQTVQHVSVALMDDFTAEGQESFNLSLGALGGHAATQVVVADGQGQALIGVSDSTFNTPQPVVSAGPIVVSEAEGYAEFTVQLNATSASVVSVNYQISGLTAYESIGSSGDFSAVDGTLTFAPGVTTQTIRWELNGSAGVEPIESLYLSLSKANPLDTTLFANNQVLASIVDSDLTVGDTNANGQLDSSEKANLSVRDVIIDEKAGFATFDLVLNKATTSAFSVAYATANVAGGATAGQDYLATQGSVGFAAGQTVQHVRVSLIDDGTLEGNERFNLSLGTLSGGAASQVQKADATGTALIGANDQMTAALPNLSVQDAVAIEGQGYADVLVQLSAPASGNVSVNYSFSGGTAYESIGSYGDFAAADGTLVFRAGETSKILRFELNDQDSGAEAATETVFVTLSNAVGAGLADANATVLIADDDNLASSQPLAGGLAHDTYTVDGKNDVVLETTYGGVDQVNSLINYTLAANVENLLLQGSQGLAGTGNELANLLTGNGGANTLTGLAGQDTLIGGAGNDKLIGGTDRDVQTGGGGSDIFDFNALTESGLTTATRDVITDFTHGADRIDVSTLDARAATAGNEAFSFIGHAGFSSSNATGQLRFDYNATTHVATLYGSTDADSAAEFSLQVTLANATALVASDFIL</sequence>
<dbReference type="Pfam" id="PF08548">
    <property type="entry name" value="Peptidase_M10_C"/>
    <property type="match status" value="1"/>
</dbReference>
<dbReference type="RefSeq" id="WP_089415600.1">
    <property type="nucleotide sequence ID" value="NZ_CP022423.1"/>
</dbReference>
<comment type="cofactor">
    <cofactor evidence="1">
        <name>Ca(2+)</name>
        <dbReference type="ChEBI" id="CHEBI:29108"/>
    </cofactor>
</comment>
<dbReference type="Gene3D" id="2.150.10.10">
    <property type="entry name" value="Serralysin-like metalloprotease, C-terminal"/>
    <property type="match status" value="1"/>
</dbReference>
<dbReference type="Pfam" id="PF00353">
    <property type="entry name" value="HemolysinCabind"/>
    <property type="match status" value="1"/>
</dbReference>
<feature type="domain" description="Calx-beta" evidence="8">
    <location>
        <begin position="105"/>
        <end position="217"/>
    </location>
</feature>
<dbReference type="EMBL" id="CP022423">
    <property type="protein sequence ID" value="ASM76199.1"/>
    <property type="molecule type" value="Genomic_DNA"/>
</dbReference>
<evidence type="ECO:0000256" key="5">
    <source>
        <dbReference type="ARBA" id="ARBA00022737"/>
    </source>
</evidence>
<name>A0A221KB44_VITFI</name>
<evidence type="ECO:0000256" key="1">
    <source>
        <dbReference type="ARBA" id="ARBA00001913"/>
    </source>
</evidence>
<dbReference type="InterPro" id="IPR018511">
    <property type="entry name" value="Hemolysin-typ_Ca-bd_CS"/>
</dbReference>
<keyword evidence="7" id="KW-0406">Ion transport</keyword>
<dbReference type="InterPro" id="IPR003644">
    <property type="entry name" value="Calx_beta"/>
</dbReference>
<dbReference type="InterPro" id="IPR051171">
    <property type="entry name" value="CaCA"/>
</dbReference>
<keyword evidence="6" id="KW-0106">Calcium</keyword>
<evidence type="ECO:0000259" key="8">
    <source>
        <dbReference type="SMART" id="SM00237"/>
    </source>
</evidence>
<dbReference type="InterPro" id="IPR013858">
    <property type="entry name" value="Peptidase_M10B_C"/>
</dbReference>
<feature type="domain" description="Calx-beta" evidence="8">
    <location>
        <begin position="990"/>
        <end position="1097"/>
    </location>
</feature>
<evidence type="ECO:0000313" key="10">
    <source>
        <dbReference type="Proteomes" id="UP000199729"/>
    </source>
</evidence>
<evidence type="ECO:0000256" key="2">
    <source>
        <dbReference type="ARBA" id="ARBA00004613"/>
    </source>
</evidence>
<dbReference type="InterPro" id="IPR038081">
    <property type="entry name" value="CalX-like_sf"/>
</dbReference>
<gene>
    <name evidence="9" type="ORF">VITFI_CDS0420</name>
</gene>
<dbReference type="GO" id="GO:0030001">
    <property type="term" value="P:metal ion transport"/>
    <property type="evidence" value="ECO:0007669"/>
    <property type="project" value="TreeGrafter"/>
</dbReference>
<dbReference type="Pfam" id="PF03160">
    <property type="entry name" value="Calx-beta"/>
    <property type="match status" value="9"/>
</dbReference>
<dbReference type="GO" id="GO:0007154">
    <property type="term" value="P:cell communication"/>
    <property type="evidence" value="ECO:0007669"/>
    <property type="project" value="InterPro"/>
</dbReference>
<dbReference type="GO" id="GO:0016020">
    <property type="term" value="C:membrane"/>
    <property type="evidence" value="ECO:0007669"/>
    <property type="project" value="InterPro"/>
</dbReference>
<dbReference type="PANTHER" id="PTHR11878">
    <property type="entry name" value="SODIUM/CALCIUM EXCHANGER"/>
    <property type="match status" value="1"/>
</dbReference>
<reference evidence="9 10" key="1">
    <citation type="submission" date="2017-07" db="EMBL/GenBank/DDBJ databases">
        <title>Complete Genome Sequence of the cosmetic ferment Vitreoscilla filiformis (ATCC15551).</title>
        <authorList>
            <person name="Contreras S."/>
            <person name="Sagory-Zalkind P."/>
            <person name="Blanquart H."/>
            <person name="Iltis A."/>
            <person name="Morand S.C."/>
        </authorList>
    </citation>
    <scope>NUCLEOTIDE SEQUENCE [LARGE SCALE GENOMIC DNA]</scope>
    <source>
        <strain evidence="9 10">ATCC 15551</strain>
    </source>
</reference>
<proteinExistence type="predicted"/>
<keyword evidence="5" id="KW-0677">Repeat</keyword>
<keyword evidence="7" id="KW-0813">Transport</keyword>
<dbReference type="InterPro" id="IPR011049">
    <property type="entry name" value="Serralysin-like_metalloprot_C"/>
</dbReference>
<keyword evidence="10" id="KW-1185">Reference proteome</keyword>
<evidence type="ECO:0000256" key="3">
    <source>
        <dbReference type="ARBA" id="ARBA00022525"/>
    </source>
</evidence>
<dbReference type="SUPFAM" id="SSF51120">
    <property type="entry name" value="beta-Roll"/>
    <property type="match status" value="1"/>
</dbReference>
<feature type="domain" description="Calx-beta" evidence="8">
    <location>
        <begin position="353"/>
        <end position="467"/>
    </location>
</feature>
<organism evidence="9 10">
    <name type="scientific">Vitreoscilla filiformis</name>
    <dbReference type="NCBI Taxonomy" id="63"/>
    <lineage>
        <taxon>Bacteria</taxon>
        <taxon>Pseudomonadati</taxon>
        <taxon>Pseudomonadota</taxon>
        <taxon>Betaproteobacteria</taxon>
        <taxon>Neisseriales</taxon>
        <taxon>Neisseriaceae</taxon>
        <taxon>Vitreoscilla</taxon>
    </lineage>
</organism>
<feature type="domain" description="Calx-beta" evidence="8">
    <location>
        <begin position="622"/>
        <end position="721"/>
    </location>
</feature>
<dbReference type="Proteomes" id="UP000199729">
    <property type="component" value="Chromosome"/>
</dbReference>
<dbReference type="SUPFAM" id="SSF141072">
    <property type="entry name" value="CalX-like"/>
    <property type="match status" value="9"/>
</dbReference>
<dbReference type="GO" id="GO:0005615">
    <property type="term" value="C:extracellular space"/>
    <property type="evidence" value="ECO:0007669"/>
    <property type="project" value="InterPro"/>
</dbReference>
<keyword evidence="4" id="KW-0732">Signal</keyword>
<dbReference type="Gene3D" id="2.60.40.2030">
    <property type="match status" value="9"/>
</dbReference>
<evidence type="ECO:0000313" key="9">
    <source>
        <dbReference type="EMBL" id="ASM76199.1"/>
    </source>
</evidence>
<comment type="subcellular location">
    <subcellularLocation>
        <location evidence="2">Secreted</location>
    </subcellularLocation>
</comment>
<dbReference type="OrthoDB" id="4648428at2"/>
<accession>A0A221KB44</accession>
<keyword evidence="3" id="KW-0964">Secreted</keyword>
<evidence type="ECO:0000256" key="6">
    <source>
        <dbReference type="ARBA" id="ARBA00022837"/>
    </source>
</evidence>
<dbReference type="KEGG" id="vff:VITFI_CDS0420"/>
<dbReference type="PROSITE" id="PS00330">
    <property type="entry name" value="HEMOLYSIN_CALCIUM"/>
    <property type="match status" value="1"/>
</dbReference>
<dbReference type="PANTHER" id="PTHR11878:SF65">
    <property type="entry name" value="NA_CA-EXCHANGE PROTEIN, ISOFORM G"/>
    <property type="match status" value="1"/>
</dbReference>
<dbReference type="SMART" id="SM00237">
    <property type="entry name" value="Calx_beta"/>
    <property type="match status" value="5"/>
</dbReference>
<dbReference type="GO" id="GO:0005509">
    <property type="term" value="F:calcium ion binding"/>
    <property type="evidence" value="ECO:0007669"/>
    <property type="project" value="InterPro"/>
</dbReference>
<feature type="domain" description="Calx-beta" evidence="8">
    <location>
        <begin position="874"/>
        <end position="973"/>
    </location>
</feature>
<evidence type="ECO:0000256" key="4">
    <source>
        <dbReference type="ARBA" id="ARBA00022729"/>
    </source>
</evidence>
<evidence type="ECO:0000256" key="7">
    <source>
        <dbReference type="ARBA" id="ARBA00023065"/>
    </source>
</evidence>